<evidence type="ECO:0000256" key="5">
    <source>
        <dbReference type="ARBA" id="ARBA00022679"/>
    </source>
</evidence>
<dbReference type="InterPro" id="IPR046363">
    <property type="entry name" value="MS_N_TIM-barrel_dom"/>
</dbReference>
<gene>
    <name evidence="10" type="primary">aceB</name>
    <name evidence="10" type="ORF">AGRA3207_003564</name>
</gene>
<evidence type="ECO:0000259" key="9">
    <source>
        <dbReference type="Pfam" id="PF20659"/>
    </source>
</evidence>
<dbReference type="PIRSF" id="PIRSF001363">
    <property type="entry name" value="Malate_synth"/>
    <property type="match status" value="1"/>
</dbReference>
<evidence type="ECO:0000256" key="3">
    <source>
        <dbReference type="ARBA" id="ARBA00022435"/>
    </source>
</evidence>
<dbReference type="InterPro" id="IPR011076">
    <property type="entry name" value="Malate_synth_sf"/>
</dbReference>
<dbReference type="InterPro" id="IPR001465">
    <property type="entry name" value="Malate_synthase_TIM"/>
</dbReference>
<dbReference type="InterPro" id="IPR048355">
    <property type="entry name" value="MS_C"/>
</dbReference>
<feature type="domain" description="Malate synthase C-terminal" evidence="9">
    <location>
        <begin position="415"/>
        <end position="524"/>
    </location>
</feature>
<protein>
    <recommendedName>
        <fullName evidence="2">malate synthase</fullName>
        <ecNumber evidence="2">2.3.3.9</ecNumber>
    </recommendedName>
</protein>
<dbReference type="Gene3D" id="3.20.20.360">
    <property type="entry name" value="Malate synthase, domain 3"/>
    <property type="match status" value="1"/>
</dbReference>
<evidence type="ECO:0000256" key="4">
    <source>
        <dbReference type="ARBA" id="ARBA00022532"/>
    </source>
</evidence>
<comment type="similarity">
    <text evidence="1">Belongs to the malate synthase family.</text>
</comment>
<dbReference type="EMBL" id="CP059572">
    <property type="protein sequence ID" value="QXJ22547.1"/>
    <property type="molecule type" value="Genomic_DNA"/>
</dbReference>
<dbReference type="Proteomes" id="UP001049518">
    <property type="component" value="Chromosome"/>
</dbReference>
<evidence type="ECO:0000313" key="11">
    <source>
        <dbReference type="Proteomes" id="UP001049518"/>
    </source>
</evidence>
<dbReference type="PANTHER" id="PTHR42902:SF1">
    <property type="entry name" value="MALATE SYNTHASE 1-RELATED"/>
    <property type="match status" value="1"/>
</dbReference>
<keyword evidence="5 10" id="KW-0808">Transferase</keyword>
<accession>A0ABX8QUY5</accession>
<evidence type="ECO:0000259" key="7">
    <source>
        <dbReference type="Pfam" id="PF01274"/>
    </source>
</evidence>
<evidence type="ECO:0000256" key="2">
    <source>
        <dbReference type="ARBA" id="ARBA00012636"/>
    </source>
</evidence>
<dbReference type="Gene3D" id="1.20.1220.12">
    <property type="entry name" value="Malate synthase, domain III"/>
    <property type="match status" value="1"/>
</dbReference>
<dbReference type="RefSeq" id="WP_231335817.1">
    <property type="nucleotide sequence ID" value="NZ_CP059572.1"/>
</dbReference>
<dbReference type="Pfam" id="PF20656">
    <property type="entry name" value="MS_N"/>
    <property type="match status" value="1"/>
</dbReference>
<dbReference type="InterPro" id="IPR048356">
    <property type="entry name" value="MS_N"/>
</dbReference>
<feature type="domain" description="Malate synthase TIM barrel" evidence="7">
    <location>
        <begin position="160"/>
        <end position="405"/>
    </location>
</feature>
<evidence type="ECO:0000313" key="10">
    <source>
        <dbReference type="EMBL" id="QXJ22547.1"/>
    </source>
</evidence>
<keyword evidence="4" id="KW-0816">Tricarboxylic acid cycle</keyword>
<comment type="catalytic activity">
    <reaction evidence="6">
        <text>glyoxylate + acetyl-CoA + H2O = (S)-malate + CoA + H(+)</text>
        <dbReference type="Rhea" id="RHEA:18181"/>
        <dbReference type="ChEBI" id="CHEBI:15377"/>
        <dbReference type="ChEBI" id="CHEBI:15378"/>
        <dbReference type="ChEBI" id="CHEBI:15589"/>
        <dbReference type="ChEBI" id="CHEBI:36655"/>
        <dbReference type="ChEBI" id="CHEBI:57287"/>
        <dbReference type="ChEBI" id="CHEBI:57288"/>
        <dbReference type="EC" id="2.3.3.9"/>
    </reaction>
</comment>
<evidence type="ECO:0000256" key="1">
    <source>
        <dbReference type="ARBA" id="ARBA00006394"/>
    </source>
</evidence>
<dbReference type="InterPro" id="IPR006252">
    <property type="entry name" value="Malate_synthA"/>
</dbReference>
<dbReference type="Pfam" id="PF20659">
    <property type="entry name" value="MS_C"/>
    <property type="match status" value="1"/>
</dbReference>
<name>A0ABX8QUY5_9ACTN</name>
<dbReference type="GO" id="GO:0004474">
    <property type="term" value="F:malate synthase activity"/>
    <property type="evidence" value="ECO:0007669"/>
    <property type="project" value="UniProtKB-EC"/>
</dbReference>
<organism evidence="10 11">
    <name type="scientific">Actinomadura graeca</name>
    <dbReference type="NCBI Taxonomy" id="2750812"/>
    <lineage>
        <taxon>Bacteria</taxon>
        <taxon>Bacillati</taxon>
        <taxon>Actinomycetota</taxon>
        <taxon>Actinomycetes</taxon>
        <taxon>Streptosporangiales</taxon>
        <taxon>Thermomonosporaceae</taxon>
        <taxon>Actinomadura</taxon>
    </lineage>
</organism>
<dbReference type="SUPFAM" id="SSF51645">
    <property type="entry name" value="Malate synthase G"/>
    <property type="match status" value="1"/>
</dbReference>
<sequence>MPTLTRHDVTITASSPPEAAELLSPEATAFVAELHRRFGARRDQLLAARHERRKALASGATLDFHEDTREIRDAAWSITPNPMVLADRRVEITGPAEPKTIIDALNSGASGFMACMAEAMTPTWDNLMTAQSALRAATRGELAYTAIDGRRWELAPERATLHVRPRGWHADEPAFLVDGAPVAGALLDAGLFLFHSARELVVRGAGPFLYLSKLESYAEAALWREVFVAVEDELGFGRGTIRATVLIETLPAAFEMDEIAFELRDHLTGLSAGRREYLFSTIKFLAEQPEFVQLDPARETTTGPFMRAYADLLVTTSHRRGAHAIAGMGAFVPDRGGPGVPAAAFERECAGRGSEAQLGYDGTWVAHPDLVPVVRAAFDAVLDGRPNQLDRDHHSPTITARDLLDLPPATCGVSAEDVRVNAAVALGYLATWLAGPVVIGNLMEDAVRAEAARTRLWQWVRHGVRTTDGVTVDRELMRSVCRKEAARLAAREDGPPRQRLEQAQKLFEQVTFSAELADFLTTPGLALVRRRMTHPTRHEGGA</sequence>
<reference evidence="10" key="1">
    <citation type="submission" date="2020-07" db="EMBL/GenBank/DDBJ databases">
        <authorList>
            <person name="Tarantini F.S."/>
            <person name="Hong K.W."/>
            <person name="Chan K.G."/>
        </authorList>
    </citation>
    <scope>NUCLEOTIDE SEQUENCE</scope>
    <source>
        <strain evidence="10">32-07</strain>
    </source>
</reference>
<proteinExistence type="inferred from homology"/>
<dbReference type="Pfam" id="PF01274">
    <property type="entry name" value="MS_TIM-barrel"/>
    <property type="match status" value="1"/>
</dbReference>
<keyword evidence="10" id="KW-0012">Acyltransferase</keyword>
<keyword evidence="11" id="KW-1185">Reference proteome</keyword>
<evidence type="ECO:0000259" key="8">
    <source>
        <dbReference type="Pfam" id="PF20656"/>
    </source>
</evidence>
<dbReference type="EC" id="2.3.3.9" evidence="2"/>
<evidence type="ECO:0000256" key="6">
    <source>
        <dbReference type="ARBA" id="ARBA00047918"/>
    </source>
</evidence>
<dbReference type="PANTHER" id="PTHR42902">
    <property type="entry name" value="MALATE SYNTHASE"/>
    <property type="match status" value="1"/>
</dbReference>
<dbReference type="InterPro" id="IPR044856">
    <property type="entry name" value="Malate_synth_C_sf"/>
</dbReference>
<keyword evidence="3" id="KW-0329">Glyoxylate bypass</keyword>
<feature type="domain" description="Malate synthase N-terminal" evidence="8">
    <location>
        <begin position="8"/>
        <end position="69"/>
    </location>
</feature>